<accession>A0ABT9BG05</accession>
<dbReference type="SUPFAM" id="SSF56300">
    <property type="entry name" value="Metallo-dependent phosphatases"/>
    <property type="match status" value="1"/>
</dbReference>
<dbReference type="RefSeq" id="WP_305008613.1">
    <property type="nucleotide sequence ID" value="NZ_JAUQSY010000017.1"/>
</dbReference>
<reference evidence="2" key="1">
    <citation type="submission" date="2023-07" db="EMBL/GenBank/DDBJ databases">
        <authorList>
            <person name="Kim M.K."/>
        </authorList>
    </citation>
    <scope>NUCLEOTIDE SEQUENCE</scope>
    <source>
        <strain evidence="2">ASUV-10-1</strain>
    </source>
</reference>
<dbReference type="PANTHER" id="PTHR43143">
    <property type="entry name" value="METALLOPHOSPHOESTERASE, CALCINEURIN SUPERFAMILY"/>
    <property type="match status" value="1"/>
</dbReference>
<dbReference type="PANTHER" id="PTHR43143:SF1">
    <property type="entry name" value="SERINE_THREONINE-PROTEIN PHOSPHATASE CPPED1"/>
    <property type="match status" value="1"/>
</dbReference>
<dbReference type="InterPro" id="IPR004843">
    <property type="entry name" value="Calcineurin-like_PHP"/>
</dbReference>
<dbReference type="InterPro" id="IPR029052">
    <property type="entry name" value="Metallo-depent_PP-like"/>
</dbReference>
<organism evidence="2 3">
    <name type="scientific">Hymenobacter aranciens</name>
    <dbReference type="NCBI Taxonomy" id="3063996"/>
    <lineage>
        <taxon>Bacteria</taxon>
        <taxon>Pseudomonadati</taxon>
        <taxon>Bacteroidota</taxon>
        <taxon>Cytophagia</taxon>
        <taxon>Cytophagales</taxon>
        <taxon>Hymenobacteraceae</taxon>
        <taxon>Hymenobacter</taxon>
    </lineage>
</organism>
<feature type="domain" description="Calcineurin-like phosphoesterase" evidence="1">
    <location>
        <begin position="69"/>
        <end position="240"/>
    </location>
</feature>
<evidence type="ECO:0000259" key="1">
    <source>
        <dbReference type="Pfam" id="PF00149"/>
    </source>
</evidence>
<dbReference type="InterPro" id="IPR051918">
    <property type="entry name" value="STPP_CPPED1"/>
</dbReference>
<dbReference type="EMBL" id="JAUQSY010000017">
    <property type="protein sequence ID" value="MDO7877186.1"/>
    <property type="molecule type" value="Genomic_DNA"/>
</dbReference>
<dbReference type="Pfam" id="PF00149">
    <property type="entry name" value="Metallophos"/>
    <property type="match status" value="1"/>
</dbReference>
<name>A0ABT9BG05_9BACT</name>
<dbReference type="Gene3D" id="3.60.21.10">
    <property type="match status" value="1"/>
</dbReference>
<dbReference type="Proteomes" id="UP001176429">
    <property type="component" value="Unassembled WGS sequence"/>
</dbReference>
<keyword evidence="3" id="KW-1185">Reference proteome</keyword>
<proteinExistence type="predicted"/>
<evidence type="ECO:0000313" key="3">
    <source>
        <dbReference type="Proteomes" id="UP001176429"/>
    </source>
</evidence>
<gene>
    <name evidence="2" type="ORF">Q5H93_20740</name>
</gene>
<comment type="caution">
    <text evidence="2">The sequence shown here is derived from an EMBL/GenBank/DDBJ whole genome shotgun (WGS) entry which is preliminary data.</text>
</comment>
<evidence type="ECO:0000313" key="2">
    <source>
        <dbReference type="EMBL" id="MDO7877186.1"/>
    </source>
</evidence>
<sequence length="282" mass="32359">MPTTYFYSAWLRRILLLPLALLSAAGLTGCELFEFSPNEIRTTEEYHDLTRKNLDALAERPVPGNGDTLRFIFTGDPQRFYAEADELVASVNQQRDIAFVAIAGDISDFGLIREFRWVHDKMRRLHVPYLTVIGNHDHAANGRQSYQEVFGPLNYSFRYAGTQFVLVNTNGREYDFNGQVPDVGWLHSQLADTVGVRRQVVMSHVPPMDEDFDHQLEKPYVAALASSPLVMMQLNGHRHGFSETWPYEGAIPYINSASFQKNRYLIISLWGKREFKLETVYF</sequence>
<protein>
    <submittedName>
        <fullName evidence="2">Metallophosphoesterase</fullName>
    </submittedName>
</protein>